<name>A0ABY7F1W7_MYAAR</name>
<dbReference type="EMBL" id="CP111020">
    <property type="protein sequence ID" value="WAR14749.1"/>
    <property type="molecule type" value="Genomic_DNA"/>
</dbReference>
<dbReference type="Proteomes" id="UP001164746">
    <property type="component" value="Chromosome 9"/>
</dbReference>
<keyword evidence="2" id="KW-1185">Reference proteome</keyword>
<organism evidence="1 2">
    <name type="scientific">Mya arenaria</name>
    <name type="common">Soft-shell clam</name>
    <dbReference type="NCBI Taxonomy" id="6604"/>
    <lineage>
        <taxon>Eukaryota</taxon>
        <taxon>Metazoa</taxon>
        <taxon>Spiralia</taxon>
        <taxon>Lophotrochozoa</taxon>
        <taxon>Mollusca</taxon>
        <taxon>Bivalvia</taxon>
        <taxon>Autobranchia</taxon>
        <taxon>Heteroconchia</taxon>
        <taxon>Euheterodonta</taxon>
        <taxon>Imparidentia</taxon>
        <taxon>Neoheterodontei</taxon>
        <taxon>Myida</taxon>
        <taxon>Myoidea</taxon>
        <taxon>Myidae</taxon>
        <taxon>Mya</taxon>
    </lineage>
</organism>
<evidence type="ECO:0000313" key="1">
    <source>
        <dbReference type="EMBL" id="WAR14749.1"/>
    </source>
</evidence>
<sequence>MTVKEDFDDNTINQLNRFLKFKLDDTIETGNHEPFATGNHPDGYSRNCWVARQHGCSGVLQKQKQ</sequence>
<reference evidence="1" key="1">
    <citation type="submission" date="2022-11" db="EMBL/GenBank/DDBJ databases">
        <title>Centuries of genome instability and evolution in soft-shell clam transmissible cancer (bioRxiv).</title>
        <authorList>
            <person name="Hart S.F.M."/>
            <person name="Yonemitsu M.A."/>
            <person name="Giersch R.M."/>
            <person name="Beal B.F."/>
            <person name="Arriagada G."/>
            <person name="Davis B.W."/>
            <person name="Ostrander E.A."/>
            <person name="Goff S.P."/>
            <person name="Metzger M.J."/>
        </authorList>
    </citation>
    <scope>NUCLEOTIDE SEQUENCE</scope>
    <source>
        <strain evidence="1">MELC-2E11</strain>
        <tissue evidence="1">Siphon/mantle</tissue>
    </source>
</reference>
<proteinExistence type="predicted"/>
<evidence type="ECO:0000313" key="2">
    <source>
        <dbReference type="Proteomes" id="UP001164746"/>
    </source>
</evidence>
<accession>A0ABY7F1W7</accession>
<protein>
    <submittedName>
        <fullName evidence="1">Uncharacterized protein</fullName>
    </submittedName>
</protein>
<gene>
    <name evidence="1" type="ORF">MAR_004854</name>
</gene>